<proteinExistence type="predicted"/>
<dbReference type="InterPro" id="IPR013201">
    <property type="entry name" value="Prot_inhib_I29"/>
</dbReference>
<evidence type="ECO:0000259" key="2">
    <source>
        <dbReference type="SMART" id="SM00848"/>
    </source>
</evidence>
<feature type="signal peptide" evidence="1">
    <location>
        <begin position="1"/>
        <end position="18"/>
    </location>
</feature>
<comment type="caution">
    <text evidence="3">The sequence shown here is derived from an EMBL/GenBank/DDBJ whole genome shotgun (WGS) entry which is preliminary data.</text>
</comment>
<evidence type="ECO:0000313" key="3">
    <source>
        <dbReference type="EMBL" id="KAL0860905.1"/>
    </source>
</evidence>
<keyword evidence="1" id="KW-0732">Signal</keyword>
<feature type="chain" id="PRO_5047327175" description="Cathepsin propeptide inhibitor domain-containing protein" evidence="1">
    <location>
        <begin position="19"/>
        <end position="109"/>
    </location>
</feature>
<feature type="domain" description="Cathepsin propeptide inhibitor" evidence="2">
    <location>
        <begin position="32"/>
        <end position="88"/>
    </location>
</feature>
<dbReference type="Gene3D" id="1.10.287.2250">
    <property type="match status" value="1"/>
</dbReference>
<dbReference type="SMART" id="SM00848">
    <property type="entry name" value="Inhibitor_I29"/>
    <property type="match status" value="1"/>
</dbReference>
<evidence type="ECO:0000313" key="4">
    <source>
        <dbReference type="Proteomes" id="UP001549920"/>
    </source>
</evidence>
<dbReference type="Proteomes" id="UP001549920">
    <property type="component" value="Unassembled WGS sequence"/>
</dbReference>
<evidence type="ECO:0000256" key="1">
    <source>
        <dbReference type="SAM" id="SignalP"/>
    </source>
</evidence>
<dbReference type="SUPFAM" id="SSF54001">
    <property type="entry name" value="Cysteine proteinases"/>
    <property type="match status" value="1"/>
</dbReference>
<name>A0ABR3H7Y0_LOXSC</name>
<dbReference type="InterPro" id="IPR038765">
    <property type="entry name" value="Papain-like_cys_pep_sf"/>
</dbReference>
<sequence>MKLICVIFISVCCVLVNAAGIYFDLRDTPYLFLKFVKEYDRAYKNTEDIYVHFAAFTTRLADINKKNMESSSATFGINKFTDYTDEELNKILGVKTKRSKYLLNKLYNT</sequence>
<organism evidence="3 4">
    <name type="scientific">Loxostege sticticalis</name>
    <name type="common">Beet webworm moth</name>
    <dbReference type="NCBI Taxonomy" id="481309"/>
    <lineage>
        <taxon>Eukaryota</taxon>
        <taxon>Metazoa</taxon>
        <taxon>Ecdysozoa</taxon>
        <taxon>Arthropoda</taxon>
        <taxon>Hexapoda</taxon>
        <taxon>Insecta</taxon>
        <taxon>Pterygota</taxon>
        <taxon>Neoptera</taxon>
        <taxon>Endopterygota</taxon>
        <taxon>Lepidoptera</taxon>
        <taxon>Glossata</taxon>
        <taxon>Ditrysia</taxon>
        <taxon>Pyraloidea</taxon>
        <taxon>Crambidae</taxon>
        <taxon>Pyraustinae</taxon>
        <taxon>Loxostege</taxon>
    </lineage>
</organism>
<gene>
    <name evidence="3" type="ORF">ABMA27_009442</name>
</gene>
<keyword evidence="4" id="KW-1185">Reference proteome</keyword>
<accession>A0ABR3H7Y0</accession>
<reference evidence="3 4" key="1">
    <citation type="submission" date="2024-06" db="EMBL/GenBank/DDBJ databases">
        <title>A chromosome-level genome assembly of beet webworm, Loxostege sticticalis.</title>
        <authorList>
            <person name="Zhang Y."/>
        </authorList>
    </citation>
    <scope>NUCLEOTIDE SEQUENCE [LARGE SCALE GENOMIC DNA]</scope>
    <source>
        <strain evidence="3">AQ026</strain>
        <tissue evidence="3">Whole body</tissue>
    </source>
</reference>
<protein>
    <recommendedName>
        <fullName evidence="2">Cathepsin propeptide inhibitor domain-containing protein</fullName>
    </recommendedName>
</protein>
<dbReference type="EMBL" id="JBEUOH010000024">
    <property type="protein sequence ID" value="KAL0860905.1"/>
    <property type="molecule type" value="Genomic_DNA"/>
</dbReference>
<dbReference type="Pfam" id="PF08246">
    <property type="entry name" value="Inhibitor_I29"/>
    <property type="match status" value="1"/>
</dbReference>